<reference evidence="1" key="1">
    <citation type="submission" date="2020-06" db="EMBL/GenBank/DDBJ databases">
        <authorList>
            <person name="Li T."/>
            <person name="Hu X."/>
            <person name="Zhang T."/>
            <person name="Song X."/>
            <person name="Zhang H."/>
            <person name="Dai N."/>
            <person name="Sheng W."/>
            <person name="Hou X."/>
            <person name="Wei L."/>
        </authorList>
    </citation>
    <scope>NUCLEOTIDE SEQUENCE</scope>
    <source>
        <strain evidence="1">G02</strain>
        <tissue evidence="1">Leaf</tissue>
    </source>
</reference>
<dbReference type="AlphaFoldDB" id="A0AAW2V8L8"/>
<name>A0AAW2V8L8_SESRA</name>
<comment type="caution">
    <text evidence="1">The sequence shown here is derived from an EMBL/GenBank/DDBJ whole genome shotgun (WGS) entry which is preliminary data.</text>
</comment>
<evidence type="ECO:0000313" key="1">
    <source>
        <dbReference type="EMBL" id="KAL0425354.1"/>
    </source>
</evidence>
<sequence>MAAPAVSKGRSTETFVDNKRKDDIRMANIAAAQSVWRTPCEPVSVPRVWTR</sequence>
<reference evidence="1" key="2">
    <citation type="journal article" date="2024" name="Plant">
        <title>Genomic evolution and insights into agronomic trait innovations of Sesamum species.</title>
        <authorList>
            <person name="Miao H."/>
            <person name="Wang L."/>
            <person name="Qu L."/>
            <person name="Liu H."/>
            <person name="Sun Y."/>
            <person name="Le M."/>
            <person name="Wang Q."/>
            <person name="Wei S."/>
            <person name="Zheng Y."/>
            <person name="Lin W."/>
            <person name="Duan Y."/>
            <person name="Cao H."/>
            <person name="Xiong S."/>
            <person name="Wang X."/>
            <person name="Wei L."/>
            <person name="Li C."/>
            <person name="Ma Q."/>
            <person name="Ju M."/>
            <person name="Zhao R."/>
            <person name="Li G."/>
            <person name="Mu C."/>
            <person name="Tian Q."/>
            <person name="Mei H."/>
            <person name="Zhang T."/>
            <person name="Gao T."/>
            <person name="Zhang H."/>
        </authorList>
    </citation>
    <scope>NUCLEOTIDE SEQUENCE</scope>
    <source>
        <strain evidence="1">G02</strain>
    </source>
</reference>
<protein>
    <submittedName>
        <fullName evidence="1">Uncharacterized protein</fullName>
    </submittedName>
</protein>
<dbReference type="EMBL" id="JACGWJ010000004">
    <property type="protein sequence ID" value="KAL0425354.1"/>
    <property type="molecule type" value="Genomic_DNA"/>
</dbReference>
<proteinExistence type="predicted"/>
<accession>A0AAW2V8L8</accession>
<organism evidence="1">
    <name type="scientific">Sesamum radiatum</name>
    <name type="common">Black benniseed</name>
    <dbReference type="NCBI Taxonomy" id="300843"/>
    <lineage>
        <taxon>Eukaryota</taxon>
        <taxon>Viridiplantae</taxon>
        <taxon>Streptophyta</taxon>
        <taxon>Embryophyta</taxon>
        <taxon>Tracheophyta</taxon>
        <taxon>Spermatophyta</taxon>
        <taxon>Magnoliopsida</taxon>
        <taxon>eudicotyledons</taxon>
        <taxon>Gunneridae</taxon>
        <taxon>Pentapetalae</taxon>
        <taxon>asterids</taxon>
        <taxon>lamiids</taxon>
        <taxon>Lamiales</taxon>
        <taxon>Pedaliaceae</taxon>
        <taxon>Sesamum</taxon>
    </lineage>
</organism>
<gene>
    <name evidence="1" type="ORF">Sradi_1070200</name>
</gene>